<evidence type="ECO:0000256" key="1">
    <source>
        <dbReference type="SAM" id="MobiDB-lite"/>
    </source>
</evidence>
<accession>A0A2K1IUE9</accession>
<gene>
    <name evidence="3" type="primary">LOC112273153</name>
    <name evidence="2" type="ORF">PHYPA_024847</name>
</gene>
<organism evidence="2">
    <name type="scientific">Physcomitrium patens</name>
    <name type="common">Spreading-leaved earth moss</name>
    <name type="synonym">Physcomitrella patens</name>
    <dbReference type="NCBI Taxonomy" id="3218"/>
    <lineage>
        <taxon>Eukaryota</taxon>
        <taxon>Viridiplantae</taxon>
        <taxon>Streptophyta</taxon>
        <taxon>Embryophyta</taxon>
        <taxon>Bryophyta</taxon>
        <taxon>Bryophytina</taxon>
        <taxon>Bryopsida</taxon>
        <taxon>Funariidae</taxon>
        <taxon>Funariales</taxon>
        <taxon>Funariaceae</taxon>
        <taxon>Physcomitrium</taxon>
    </lineage>
</organism>
<protein>
    <submittedName>
        <fullName evidence="2 3">Uncharacterized protein</fullName>
    </submittedName>
</protein>
<dbReference type="EnsemblPlants" id="Pp3c20_7369V3.3">
    <property type="protein sequence ID" value="PAC:32945239.CDS.1"/>
    <property type="gene ID" value="Pp3c20_7369"/>
</dbReference>
<dbReference type="Gramene" id="Pp3c20_7369V3.2">
    <property type="protein sequence ID" value="PAC:32945238.CDS.1"/>
    <property type="gene ID" value="Pp3c20_7369"/>
</dbReference>
<feature type="region of interest" description="Disordered" evidence="1">
    <location>
        <begin position="178"/>
        <end position="204"/>
    </location>
</feature>
<evidence type="ECO:0000313" key="2">
    <source>
        <dbReference type="EMBL" id="PNR32904.1"/>
    </source>
</evidence>
<reference evidence="2 4" key="2">
    <citation type="journal article" date="2018" name="Plant J.">
        <title>The Physcomitrella patens chromosome-scale assembly reveals moss genome structure and evolution.</title>
        <authorList>
            <person name="Lang D."/>
            <person name="Ullrich K.K."/>
            <person name="Murat F."/>
            <person name="Fuchs J."/>
            <person name="Jenkins J."/>
            <person name="Haas F.B."/>
            <person name="Piednoel M."/>
            <person name="Gundlach H."/>
            <person name="Van Bel M."/>
            <person name="Meyberg R."/>
            <person name="Vives C."/>
            <person name="Morata J."/>
            <person name="Symeonidi A."/>
            <person name="Hiss M."/>
            <person name="Muchero W."/>
            <person name="Kamisugi Y."/>
            <person name="Saleh O."/>
            <person name="Blanc G."/>
            <person name="Decker E.L."/>
            <person name="van Gessel N."/>
            <person name="Grimwood J."/>
            <person name="Hayes R.D."/>
            <person name="Graham S.W."/>
            <person name="Gunter L.E."/>
            <person name="McDaniel S.F."/>
            <person name="Hoernstein S.N.W."/>
            <person name="Larsson A."/>
            <person name="Li F.W."/>
            <person name="Perroud P.F."/>
            <person name="Phillips J."/>
            <person name="Ranjan P."/>
            <person name="Rokshar D.S."/>
            <person name="Rothfels C.J."/>
            <person name="Schneider L."/>
            <person name="Shu S."/>
            <person name="Stevenson D.W."/>
            <person name="Thummler F."/>
            <person name="Tillich M."/>
            <person name="Villarreal Aguilar J.C."/>
            <person name="Widiez T."/>
            <person name="Wong G.K."/>
            <person name="Wymore A."/>
            <person name="Zhang Y."/>
            <person name="Zimmer A.D."/>
            <person name="Quatrano R.S."/>
            <person name="Mayer K.F.X."/>
            <person name="Goodstein D."/>
            <person name="Casacuberta J.M."/>
            <person name="Vandepoele K."/>
            <person name="Reski R."/>
            <person name="Cuming A.C."/>
            <person name="Tuskan G.A."/>
            <person name="Maumus F."/>
            <person name="Salse J."/>
            <person name="Schmutz J."/>
            <person name="Rensing S.A."/>
        </authorList>
    </citation>
    <scope>NUCLEOTIDE SEQUENCE [LARGE SCALE GENOMIC DNA]</scope>
    <source>
        <strain evidence="3 4">cv. Gransden 2004</strain>
    </source>
</reference>
<dbReference type="EMBL" id="ABEU02000020">
    <property type="protein sequence ID" value="PNR32904.1"/>
    <property type="molecule type" value="Genomic_DNA"/>
</dbReference>
<dbReference type="Proteomes" id="UP000006727">
    <property type="component" value="Chromosome 20"/>
</dbReference>
<feature type="compositionally biased region" description="Polar residues" evidence="1">
    <location>
        <begin position="132"/>
        <end position="144"/>
    </location>
</feature>
<dbReference type="Gramene" id="Pp3c20_7369V3.3">
    <property type="protein sequence ID" value="PAC:32945239.CDS.1"/>
    <property type="gene ID" value="Pp3c20_7369"/>
</dbReference>
<sequence>MGWRKSVSNSQETHLPAILEKKLLDPIIMERNLMLDQSMVGRSPLLDRRDLRSWSSTPASRSSQYKLPLRLDTSMTTTYRFETHSLRDEAKPLLTVPKAGQPTFQRKGRGANLHRSQSSTRDRSSLQHPYFTPQNSPYSHQASLQRRHQHGSNPQYQVNPPLKFDERLLPERENYGIAGFNTSRRHRSSTSSPSDCDSKVGSRSTWPKRGLRIWRPWRKRFLQTMMMRIRIRVTCSRLLHRIQKRIRIQRRT</sequence>
<name>A0A2K1IUE9_PHYPA</name>
<reference evidence="2 4" key="1">
    <citation type="journal article" date="2008" name="Science">
        <title>The Physcomitrella genome reveals evolutionary insights into the conquest of land by plants.</title>
        <authorList>
            <person name="Rensing S."/>
            <person name="Lang D."/>
            <person name="Zimmer A."/>
            <person name="Terry A."/>
            <person name="Salamov A."/>
            <person name="Shapiro H."/>
            <person name="Nishiyama T."/>
            <person name="Perroud P.-F."/>
            <person name="Lindquist E."/>
            <person name="Kamisugi Y."/>
            <person name="Tanahashi T."/>
            <person name="Sakakibara K."/>
            <person name="Fujita T."/>
            <person name="Oishi K."/>
            <person name="Shin-I T."/>
            <person name="Kuroki Y."/>
            <person name="Toyoda A."/>
            <person name="Suzuki Y."/>
            <person name="Hashimoto A."/>
            <person name="Yamaguchi K."/>
            <person name="Sugano A."/>
            <person name="Kohara Y."/>
            <person name="Fujiyama A."/>
            <person name="Anterola A."/>
            <person name="Aoki S."/>
            <person name="Ashton N."/>
            <person name="Barbazuk W.B."/>
            <person name="Barker E."/>
            <person name="Bennetzen J."/>
            <person name="Bezanilla M."/>
            <person name="Blankenship R."/>
            <person name="Cho S.H."/>
            <person name="Dutcher S."/>
            <person name="Estelle M."/>
            <person name="Fawcett J.A."/>
            <person name="Gundlach H."/>
            <person name="Hanada K."/>
            <person name="Heyl A."/>
            <person name="Hicks K.A."/>
            <person name="Hugh J."/>
            <person name="Lohr M."/>
            <person name="Mayer K."/>
            <person name="Melkozernov A."/>
            <person name="Murata T."/>
            <person name="Nelson D."/>
            <person name="Pils B."/>
            <person name="Prigge M."/>
            <person name="Reiss B."/>
            <person name="Renner T."/>
            <person name="Rombauts S."/>
            <person name="Rushton P."/>
            <person name="Sanderfoot A."/>
            <person name="Schween G."/>
            <person name="Shiu S.-H."/>
            <person name="Stueber K."/>
            <person name="Theodoulou F.L."/>
            <person name="Tu H."/>
            <person name="Van de Peer Y."/>
            <person name="Verrier P.J."/>
            <person name="Waters E."/>
            <person name="Wood A."/>
            <person name="Yang L."/>
            <person name="Cove D."/>
            <person name="Cuming A."/>
            <person name="Hasebe M."/>
            <person name="Lucas S."/>
            <person name="Mishler D.B."/>
            <person name="Reski R."/>
            <person name="Grigoriev I."/>
            <person name="Quatrano R.S."/>
            <person name="Boore J.L."/>
        </authorList>
    </citation>
    <scope>NUCLEOTIDE SEQUENCE [LARGE SCALE GENOMIC DNA]</scope>
    <source>
        <strain evidence="3 4">cv. Gransden 2004</strain>
    </source>
</reference>
<keyword evidence="4" id="KW-1185">Reference proteome</keyword>
<evidence type="ECO:0000313" key="4">
    <source>
        <dbReference type="Proteomes" id="UP000006727"/>
    </source>
</evidence>
<feature type="region of interest" description="Disordered" evidence="1">
    <location>
        <begin position="90"/>
        <end position="160"/>
    </location>
</feature>
<dbReference type="AlphaFoldDB" id="A0A2K1IUE9"/>
<reference evidence="3" key="3">
    <citation type="submission" date="2020-12" db="UniProtKB">
        <authorList>
            <consortium name="EnsemblPlants"/>
        </authorList>
    </citation>
    <scope>IDENTIFICATION</scope>
</reference>
<evidence type="ECO:0000313" key="3">
    <source>
        <dbReference type="EnsemblPlants" id="PAC:32945237.CDS.1"/>
    </source>
</evidence>
<proteinExistence type="predicted"/>
<dbReference type="Gramene" id="Pp3c20_7369V3.1">
    <property type="protein sequence ID" value="PAC:32945237.CDS.1"/>
    <property type="gene ID" value="Pp3c20_7369"/>
</dbReference>
<dbReference type="EnsemblPlants" id="Pp3c20_7369V3.2">
    <property type="protein sequence ID" value="PAC:32945238.CDS.1"/>
    <property type="gene ID" value="Pp3c20_7369"/>
</dbReference>
<dbReference type="EnsemblPlants" id="Pp3c20_7369V3.1">
    <property type="protein sequence ID" value="PAC:32945237.CDS.1"/>
    <property type="gene ID" value="Pp3c20_7369"/>
</dbReference>